<sequence>MGLHSYSQPSSSSHSPDITSLLGEGQLYGGSEISRWNEEAIQYEAQPEGDDGIPLTCYCGNEPVIGYSYTPKDPYRRYYTCDNAGDGYCHVWKWWDVAVLEEMREYQRELRELKGEVHESEQKLRIIEKTISEFAKKKGGVKLMVFSSVLVGLVVILLGILGKGAMESGVPRDFL</sequence>
<gene>
    <name evidence="4" type="ORF">Bca52824_012710</name>
</gene>
<dbReference type="EMBL" id="JAAMPC010000003">
    <property type="protein sequence ID" value="KAG2319497.1"/>
    <property type="molecule type" value="Genomic_DNA"/>
</dbReference>
<keyword evidence="1" id="KW-0175">Coiled coil</keyword>
<evidence type="ECO:0000256" key="3">
    <source>
        <dbReference type="SAM" id="Phobius"/>
    </source>
</evidence>
<name>A0A8X8B389_BRACI</name>
<evidence type="ECO:0000256" key="2">
    <source>
        <dbReference type="SAM" id="MobiDB-lite"/>
    </source>
</evidence>
<evidence type="ECO:0000256" key="1">
    <source>
        <dbReference type="SAM" id="Coils"/>
    </source>
</evidence>
<keyword evidence="3" id="KW-0812">Transmembrane</keyword>
<dbReference type="AlphaFoldDB" id="A0A8X8B389"/>
<evidence type="ECO:0008006" key="6">
    <source>
        <dbReference type="Google" id="ProtNLM"/>
    </source>
</evidence>
<evidence type="ECO:0000313" key="5">
    <source>
        <dbReference type="Proteomes" id="UP000886595"/>
    </source>
</evidence>
<protein>
    <recommendedName>
        <fullName evidence="6">Zinc finger GRF-type domain-containing protein</fullName>
    </recommendedName>
</protein>
<dbReference type="PANTHER" id="PTHR33248">
    <property type="entry name" value="ZINC ION-BINDING PROTEIN"/>
    <property type="match status" value="1"/>
</dbReference>
<keyword evidence="5" id="KW-1185">Reference proteome</keyword>
<keyword evidence="3" id="KW-1133">Transmembrane helix</keyword>
<feature type="compositionally biased region" description="Low complexity" evidence="2">
    <location>
        <begin position="1"/>
        <end position="16"/>
    </location>
</feature>
<proteinExistence type="predicted"/>
<keyword evidence="3" id="KW-0472">Membrane</keyword>
<comment type="caution">
    <text evidence="4">The sequence shown here is derived from an EMBL/GenBank/DDBJ whole genome shotgun (WGS) entry which is preliminary data.</text>
</comment>
<feature type="transmembrane region" description="Helical" evidence="3">
    <location>
        <begin position="143"/>
        <end position="162"/>
    </location>
</feature>
<dbReference type="OrthoDB" id="1086515at2759"/>
<accession>A0A8X8B389</accession>
<evidence type="ECO:0000313" key="4">
    <source>
        <dbReference type="EMBL" id="KAG2319497.1"/>
    </source>
</evidence>
<feature type="coiled-coil region" evidence="1">
    <location>
        <begin position="96"/>
        <end position="130"/>
    </location>
</feature>
<feature type="region of interest" description="Disordered" evidence="2">
    <location>
        <begin position="1"/>
        <end position="21"/>
    </location>
</feature>
<organism evidence="4 5">
    <name type="scientific">Brassica carinata</name>
    <name type="common">Ethiopian mustard</name>
    <name type="synonym">Abyssinian cabbage</name>
    <dbReference type="NCBI Taxonomy" id="52824"/>
    <lineage>
        <taxon>Eukaryota</taxon>
        <taxon>Viridiplantae</taxon>
        <taxon>Streptophyta</taxon>
        <taxon>Embryophyta</taxon>
        <taxon>Tracheophyta</taxon>
        <taxon>Spermatophyta</taxon>
        <taxon>Magnoliopsida</taxon>
        <taxon>eudicotyledons</taxon>
        <taxon>Gunneridae</taxon>
        <taxon>Pentapetalae</taxon>
        <taxon>rosids</taxon>
        <taxon>malvids</taxon>
        <taxon>Brassicales</taxon>
        <taxon>Brassicaceae</taxon>
        <taxon>Brassiceae</taxon>
        <taxon>Brassica</taxon>
    </lineage>
</organism>
<reference evidence="4 5" key="1">
    <citation type="submission" date="2020-02" db="EMBL/GenBank/DDBJ databases">
        <authorList>
            <person name="Ma Q."/>
            <person name="Huang Y."/>
            <person name="Song X."/>
            <person name="Pei D."/>
        </authorList>
    </citation>
    <scope>NUCLEOTIDE SEQUENCE [LARGE SCALE GENOMIC DNA]</scope>
    <source>
        <strain evidence="4">Sxm20200214</strain>
        <tissue evidence="4">Leaf</tissue>
    </source>
</reference>
<dbReference type="Proteomes" id="UP000886595">
    <property type="component" value="Unassembled WGS sequence"/>
</dbReference>